<dbReference type="Pfam" id="PF00817">
    <property type="entry name" value="IMS"/>
    <property type="match status" value="1"/>
</dbReference>
<sequence length="480" mass="50919">MLWLALLLPDLPLQVFARGGPDAPLAITAGHPGPRVVAANAQARALGVRAGQRVAAALAVAPALHLQARAPALEAETLAEVACWAGVFSPRISLVPPDAVLLEIQSSLKLFGSAAAIADAISESLARLGLRAAIAAAPTPLAARWFARAGLGMSCLPPADWLCGLDALPLPLLCDGTGVAPATLELLAGVGLRTLGEIRLLPRAGLARRQASAVIDTLARARGEMPDPQPWFSPPSQYAHRIALPAPVSDTEPLAFAARRLFAGLAAWLASRHAAVDHCLLELVHERQPATRVEIVSGAPCRDENRLALLARERLARLELAAPVEELRLIAGTPLPFAPHPDDLFGHPGQARDGAILLLDRLRARLGNDAVHVLETRADHRPEAAWADGAPVSPPSAGADAAAAAAARSPRPLWLLPEPQALDPGAVTLLDGPERIEGGWWEQSDIRRDYYLARGPHEALWWIFQDLEPPGAWYVHGYFG</sequence>
<dbReference type="PANTHER" id="PTHR35369:SF2">
    <property type="entry name" value="BLR3025 PROTEIN"/>
    <property type="match status" value="1"/>
</dbReference>
<dbReference type="CDD" id="cd03468">
    <property type="entry name" value="PolY_like"/>
    <property type="match status" value="1"/>
</dbReference>
<proteinExistence type="inferred from homology"/>
<dbReference type="Proteomes" id="UP001595974">
    <property type="component" value="Unassembled WGS sequence"/>
</dbReference>
<evidence type="ECO:0000256" key="2">
    <source>
        <dbReference type="ARBA" id="ARBA00022763"/>
    </source>
</evidence>
<dbReference type="PANTHER" id="PTHR35369">
    <property type="entry name" value="BLR3025 PROTEIN-RELATED"/>
    <property type="match status" value="1"/>
</dbReference>
<keyword evidence="2" id="KW-0227">DNA damage</keyword>
<dbReference type="InterPro" id="IPR050356">
    <property type="entry name" value="SulA_CellDiv_inhibitor"/>
</dbReference>
<evidence type="ECO:0000313" key="4">
    <source>
        <dbReference type="EMBL" id="MFC5770525.1"/>
    </source>
</evidence>
<comment type="caution">
    <text evidence="4">The sequence shown here is derived from an EMBL/GenBank/DDBJ whole genome shotgun (WGS) entry which is preliminary data.</text>
</comment>
<evidence type="ECO:0000256" key="1">
    <source>
        <dbReference type="ARBA" id="ARBA00010945"/>
    </source>
</evidence>
<dbReference type="Gene3D" id="3.40.1170.60">
    <property type="match status" value="1"/>
</dbReference>
<dbReference type="EMBL" id="JBHSOG010000051">
    <property type="protein sequence ID" value="MFC5770525.1"/>
    <property type="molecule type" value="Genomic_DNA"/>
</dbReference>
<feature type="domain" description="UmuC" evidence="3">
    <location>
        <begin position="23"/>
        <end position="144"/>
    </location>
</feature>
<dbReference type="SUPFAM" id="SSF56672">
    <property type="entry name" value="DNA/RNA polymerases"/>
    <property type="match status" value="1"/>
</dbReference>
<evidence type="ECO:0000259" key="3">
    <source>
        <dbReference type="Pfam" id="PF00817"/>
    </source>
</evidence>
<keyword evidence="5" id="KW-1185">Reference proteome</keyword>
<reference evidence="5" key="1">
    <citation type="journal article" date="2019" name="Int. J. Syst. Evol. Microbiol.">
        <title>The Global Catalogue of Microorganisms (GCM) 10K type strain sequencing project: providing services to taxonomists for standard genome sequencing and annotation.</title>
        <authorList>
            <consortium name="The Broad Institute Genomics Platform"/>
            <consortium name="The Broad Institute Genome Sequencing Center for Infectious Disease"/>
            <person name="Wu L."/>
            <person name="Ma J."/>
        </authorList>
    </citation>
    <scope>NUCLEOTIDE SEQUENCE [LARGE SCALE GENOMIC DNA]</scope>
    <source>
        <strain evidence="5">SHR3</strain>
    </source>
</reference>
<dbReference type="InterPro" id="IPR043502">
    <property type="entry name" value="DNA/RNA_pol_sf"/>
</dbReference>
<gene>
    <name evidence="4" type="ORF">ACFPTN_14185</name>
</gene>
<dbReference type="RefSeq" id="WP_096447245.1">
    <property type="nucleotide sequence ID" value="NZ_JBHSOG010000051.1"/>
</dbReference>
<comment type="similarity">
    <text evidence="1">Belongs to the DNA polymerase type-Y family.</text>
</comment>
<protein>
    <submittedName>
        <fullName evidence="4">Y-family DNA polymerase</fullName>
    </submittedName>
</protein>
<evidence type="ECO:0000313" key="5">
    <source>
        <dbReference type="Proteomes" id="UP001595974"/>
    </source>
</evidence>
<dbReference type="InterPro" id="IPR001126">
    <property type="entry name" value="UmuC"/>
</dbReference>
<dbReference type="InterPro" id="IPR043128">
    <property type="entry name" value="Rev_trsase/Diguanyl_cyclase"/>
</dbReference>
<organism evidence="4 5">
    <name type="scientific">Thauera sinica</name>
    <dbReference type="NCBI Taxonomy" id="2665146"/>
    <lineage>
        <taxon>Bacteria</taxon>
        <taxon>Pseudomonadati</taxon>
        <taxon>Pseudomonadota</taxon>
        <taxon>Betaproteobacteria</taxon>
        <taxon>Rhodocyclales</taxon>
        <taxon>Zoogloeaceae</taxon>
        <taxon>Thauera</taxon>
    </lineage>
</organism>
<name>A0ABW1ATB0_9RHOO</name>
<accession>A0ABW1ATB0</accession>
<dbReference type="Gene3D" id="3.30.70.270">
    <property type="match status" value="1"/>
</dbReference>